<gene>
    <name evidence="3" type="ORF">Ahy_B01g051845</name>
</gene>
<feature type="region of interest" description="Disordered" evidence="1">
    <location>
        <begin position="1"/>
        <end position="57"/>
    </location>
</feature>
<evidence type="ECO:0000259" key="2">
    <source>
        <dbReference type="Pfam" id="PF03108"/>
    </source>
</evidence>
<proteinExistence type="predicted"/>
<dbReference type="Proteomes" id="UP000289738">
    <property type="component" value="Chromosome B01"/>
</dbReference>
<keyword evidence="4" id="KW-1185">Reference proteome</keyword>
<organism evidence="3 4">
    <name type="scientific">Arachis hypogaea</name>
    <name type="common">Peanut</name>
    <dbReference type="NCBI Taxonomy" id="3818"/>
    <lineage>
        <taxon>Eukaryota</taxon>
        <taxon>Viridiplantae</taxon>
        <taxon>Streptophyta</taxon>
        <taxon>Embryophyta</taxon>
        <taxon>Tracheophyta</taxon>
        <taxon>Spermatophyta</taxon>
        <taxon>Magnoliopsida</taxon>
        <taxon>eudicotyledons</taxon>
        <taxon>Gunneridae</taxon>
        <taxon>Pentapetalae</taxon>
        <taxon>rosids</taxon>
        <taxon>fabids</taxon>
        <taxon>Fabales</taxon>
        <taxon>Fabaceae</taxon>
        <taxon>Papilionoideae</taxon>
        <taxon>50 kb inversion clade</taxon>
        <taxon>dalbergioids sensu lato</taxon>
        <taxon>Dalbergieae</taxon>
        <taxon>Pterocarpus clade</taxon>
        <taxon>Arachis</taxon>
    </lineage>
</organism>
<feature type="domain" description="Transposase MuDR plant" evidence="2">
    <location>
        <begin position="96"/>
        <end position="140"/>
    </location>
</feature>
<dbReference type="Pfam" id="PF03108">
    <property type="entry name" value="DBD_Tnp_Mut"/>
    <property type="match status" value="1"/>
</dbReference>
<evidence type="ECO:0000313" key="3">
    <source>
        <dbReference type="EMBL" id="RYR27787.1"/>
    </source>
</evidence>
<name>A0A445AMW2_ARAHY</name>
<accession>A0A445AMW2</accession>
<protein>
    <recommendedName>
        <fullName evidence="2">Transposase MuDR plant domain-containing protein</fullName>
    </recommendedName>
</protein>
<reference evidence="3 4" key="1">
    <citation type="submission" date="2019-01" db="EMBL/GenBank/DDBJ databases">
        <title>Sequencing of cultivated peanut Arachis hypogaea provides insights into genome evolution and oil improvement.</title>
        <authorList>
            <person name="Chen X."/>
        </authorList>
    </citation>
    <scope>NUCLEOTIDE SEQUENCE [LARGE SCALE GENOMIC DNA]</scope>
    <source>
        <strain evidence="4">cv. Fuhuasheng</strain>
        <tissue evidence="3">Leaves</tissue>
    </source>
</reference>
<dbReference type="AlphaFoldDB" id="A0A445AMW2"/>
<dbReference type="EMBL" id="SDMP01000011">
    <property type="protein sequence ID" value="RYR27787.1"/>
    <property type="molecule type" value="Genomic_DNA"/>
</dbReference>
<evidence type="ECO:0000256" key="1">
    <source>
        <dbReference type="SAM" id="MobiDB-lite"/>
    </source>
</evidence>
<evidence type="ECO:0000313" key="4">
    <source>
        <dbReference type="Proteomes" id="UP000289738"/>
    </source>
</evidence>
<sequence length="188" mass="21119">MPPEGSQEGSNVEVRNVDLMDDGLESHDGSAIGDPMMEQYEVNPDDGDDADEEPAEIPYDGDEEEEMTYYSDTQIAFTQPLFTQGGLEEDPSNEFEVGQQFGNKEEVLLAVKQYSIRRAVECKIVESDHWRYNARCRSNNQPVSSRICNNMDDVEHNGEKRCGLCRQIRHTRKTCTALSDGGASSSKR</sequence>
<feature type="compositionally biased region" description="Acidic residues" evidence="1">
    <location>
        <begin position="43"/>
        <end position="57"/>
    </location>
</feature>
<dbReference type="InterPro" id="IPR004332">
    <property type="entry name" value="Transposase_MuDR"/>
</dbReference>
<comment type="caution">
    <text evidence="3">The sequence shown here is derived from an EMBL/GenBank/DDBJ whole genome shotgun (WGS) entry which is preliminary data.</text>
</comment>